<dbReference type="PROSITE" id="PS50807">
    <property type="entry name" value="GCM"/>
    <property type="match status" value="1"/>
</dbReference>
<evidence type="ECO:0000313" key="7">
    <source>
        <dbReference type="EMBL" id="KAJ6217249.1"/>
    </source>
</evidence>
<evidence type="ECO:0000259" key="6">
    <source>
        <dbReference type="PROSITE" id="PS50807"/>
    </source>
</evidence>
<dbReference type="GO" id="GO:0042063">
    <property type="term" value="P:gliogenesis"/>
    <property type="evidence" value="ECO:0007669"/>
    <property type="project" value="TreeGrafter"/>
</dbReference>
<dbReference type="SUPFAM" id="SSF90073">
    <property type="entry name" value="GCM domain"/>
    <property type="match status" value="1"/>
</dbReference>
<evidence type="ECO:0000256" key="1">
    <source>
        <dbReference type="ARBA" id="ARBA00022473"/>
    </source>
</evidence>
<dbReference type="PANTHER" id="PTHR12414:SF8">
    <property type="entry name" value="TRANSCRIPTION FACTOR GLIAL CELLS MISSING-RELATED"/>
    <property type="match status" value="1"/>
</dbReference>
<dbReference type="GO" id="GO:0000978">
    <property type="term" value="F:RNA polymerase II cis-regulatory region sequence-specific DNA binding"/>
    <property type="evidence" value="ECO:0007669"/>
    <property type="project" value="TreeGrafter"/>
</dbReference>
<protein>
    <recommendedName>
        <fullName evidence="6">GCM domain-containing protein</fullName>
    </recommendedName>
</protein>
<reference evidence="7" key="1">
    <citation type="submission" date="2022-12" db="EMBL/GenBank/DDBJ databases">
        <title>Genome assemblies of Blomia tropicalis.</title>
        <authorList>
            <person name="Cui Y."/>
        </authorList>
    </citation>
    <scope>NUCLEOTIDE SEQUENCE</scope>
    <source>
        <tissue evidence="7">Adult mites</tissue>
    </source>
</reference>
<gene>
    <name evidence="7" type="ORF">RDWZM_008406</name>
</gene>
<dbReference type="Pfam" id="PF03615">
    <property type="entry name" value="GCM"/>
    <property type="match status" value="1"/>
</dbReference>
<dbReference type="InterPro" id="IPR043021">
    <property type="entry name" value="GCM_small"/>
</dbReference>
<dbReference type="GO" id="GO:0001228">
    <property type="term" value="F:DNA-binding transcription activator activity, RNA polymerase II-specific"/>
    <property type="evidence" value="ECO:0007669"/>
    <property type="project" value="InterPro"/>
</dbReference>
<keyword evidence="5" id="KW-0539">Nucleus</keyword>
<evidence type="ECO:0000313" key="8">
    <source>
        <dbReference type="Proteomes" id="UP001142055"/>
    </source>
</evidence>
<dbReference type="Proteomes" id="UP001142055">
    <property type="component" value="Chromosome 3"/>
</dbReference>
<comment type="caution">
    <text evidence="7">The sequence shown here is derived from an EMBL/GenBank/DDBJ whole genome shotgun (WGS) entry which is preliminary data.</text>
</comment>
<dbReference type="InterPro" id="IPR043020">
    <property type="entry name" value="GCM_large"/>
</dbReference>
<dbReference type="EMBL" id="JAPWDV010000003">
    <property type="protein sequence ID" value="KAJ6217249.1"/>
    <property type="molecule type" value="Genomic_DNA"/>
</dbReference>
<evidence type="ECO:0000256" key="3">
    <source>
        <dbReference type="ARBA" id="ARBA00023125"/>
    </source>
</evidence>
<accession>A0A9Q0M1N1</accession>
<dbReference type="AlphaFoldDB" id="A0A9Q0M1N1"/>
<name>A0A9Q0M1N1_BLOTA</name>
<dbReference type="InterPro" id="IPR039791">
    <property type="entry name" value="GCM"/>
</dbReference>
<keyword evidence="8" id="KW-1185">Reference proteome</keyword>
<sequence>MDTTIKKDHWEWDINDSQIPVVTKFDQFNEWTEGHSKFVYPIECEDARRHSSGWAMRNTNNHNVHILKKSCLGVLICSLNCTLENGDKVHLRPAICDKARKKQQNKSCPNRHCGGRLEVQPCKGHCGYPVTHFWRHTEYAIFFQKMKNPNYCVNLKQRRTREKKSSYGDCSTSPSKAIAKITSSKIMSSSNMTSGVAAIHPECNSVPNKSATTTATADYQRYNYCFGAIGSERRVISRHESNLVYYEQEKFYIKQECNTNCIIYDRESTMTNHQDIELPSSYSNRSHYGNIVESIQSNGNHFAPATPIPPPPSSYLSIENDQLKPIPFHSTNYFEQPAVVKMEQNPCDSGIYPQSSIIYPMNEYHETTMTDQHHQTDAYRQTYEHNCNNVNQYGFVGYGESVPNVQSSTNYYPEYYSNNEHLETTQPEMEHTGQEQHQQQQLISNYDNVYNNSTAYHQQDFYPDYSQSNPDYYSNNPISSTPVESEIEHQLTYHHHHCNQFNDVYSQSFLLTNK</sequence>
<evidence type="ECO:0000256" key="5">
    <source>
        <dbReference type="ARBA" id="ARBA00023242"/>
    </source>
</evidence>
<feature type="domain" description="GCM" evidence="6">
    <location>
        <begin position="10"/>
        <end position="167"/>
    </location>
</feature>
<proteinExistence type="predicted"/>
<keyword evidence="3" id="KW-0238">DNA-binding</keyword>
<keyword evidence="1" id="KW-0217">Developmental protein</keyword>
<evidence type="ECO:0000256" key="4">
    <source>
        <dbReference type="ARBA" id="ARBA00023163"/>
    </source>
</evidence>
<dbReference type="InterPro" id="IPR036115">
    <property type="entry name" value="GCM_dom_sf"/>
</dbReference>
<dbReference type="PANTHER" id="PTHR12414">
    <property type="entry name" value="GLIAL CELLS MISSING RELATED/GLIDE"/>
    <property type="match status" value="1"/>
</dbReference>
<keyword evidence="2" id="KW-0805">Transcription regulation</keyword>
<dbReference type="Gene3D" id="3.30.70.3530">
    <property type="entry name" value="GCM motif"/>
    <property type="match status" value="1"/>
</dbReference>
<dbReference type="Gene3D" id="2.20.25.670">
    <property type="entry name" value="GCM domain, large subdomain"/>
    <property type="match status" value="1"/>
</dbReference>
<dbReference type="GO" id="GO:0005634">
    <property type="term" value="C:nucleus"/>
    <property type="evidence" value="ECO:0007669"/>
    <property type="project" value="TreeGrafter"/>
</dbReference>
<organism evidence="7 8">
    <name type="scientific">Blomia tropicalis</name>
    <name type="common">Mite</name>
    <dbReference type="NCBI Taxonomy" id="40697"/>
    <lineage>
        <taxon>Eukaryota</taxon>
        <taxon>Metazoa</taxon>
        <taxon>Ecdysozoa</taxon>
        <taxon>Arthropoda</taxon>
        <taxon>Chelicerata</taxon>
        <taxon>Arachnida</taxon>
        <taxon>Acari</taxon>
        <taxon>Acariformes</taxon>
        <taxon>Sarcoptiformes</taxon>
        <taxon>Astigmata</taxon>
        <taxon>Glycyphagoidea</taxon>
        <taxon>Echimyopodidae</taxon>
        <taxon>Blomia</taxon>
    </lineage>
</organism>
<keyword evidence="4" id="KW-0804">Transcription</keyword>
<dbReference type="InterPro" id="IPR003902">
    <property type="entry name" value="Tscrpt_reg_GCM"/>
</dbReference>
<evidence type="ECO:0000256" key="2">
    <source>
        <dbReference type="ARBA" id="ARBA00023015"/>
    </source>
</evidence>